<dbReference type="InterPro" id="IPR018551">
    <property type="entry name" value="DUF2007"/>
</dbReference>
<gene>
    <name evidence="1" type="ORF">K8V47_01185</name>
</gene>
<dbReference type="SUPFAM" id="SSF54913">
    <property type="entry name" value="GlnB-like"/>
    <property type="match status" value="1"/>
</dbReference>
<accession>A0A4Q0U8H0</accession>
<dbReference type="AlphaFoldDB" id="A0A4Q0U8H0"/>
<reference evidence="1" key="1">
    <citation type="journal article" date="2021" name="PeerJ">
        <title>Extensive microbial diversity within the chicken gut microbiome revealed by metagenomics and culture.</title>
        <authorList>
            <person name="Gilroy R."/>
            <person name="Ravi A."/>
            <person name="Getino M."/>
            <person name="Pursley I."/>
            <person name="Horton D.L."/>
            <person name="Alikhan N.F."/>
            <person name="Baker D."/>
            <person name="Gharbi K."/>
            <person name="Hall N."/>
            <person name="Watson M."/>
            <person name="Adriaenssens E.M."/>
            <person name="Foster-Nyarko E."/>
            <person name="Jarju S."/>
            <person name="Secka A."/>
            <person name="Antonio M."/>
            <person name="Oren A."/>
            <person name="Chaudhuri R.R."/>
            <person name="La Ragione R."/>
            <person name="Hildebrand F."/>
            <person name="Pallen M.J."/>
        </authorList>
    </citation>
    <scope>NUCLEOTIDE SEQUENCE</scope>
    <source>
        <strain evidence="1">4100</strain>
    </source>
</reference>
<dbReference type="EMBL" id="DYXT01000010">
    <property type="protein sequence ID" value="HJE38365.1"/>
    <property type="molecule type" value="Genomic_DNA"/>
</dbReference>
<evidence type="ECO:0000313" key="2">
    <source>
        <dbReference type="Proteomes" id="UP000711407"/>
    </source>
</evidence>
<dbReference type="Gene3D" id="3.30.70.790">
    <property type="entry name" value="UreE, C-terminal domain"/>
    <property type="match status" value="1"/>
</dbReference>
<dbReference type="Proteomes" id="UP000711407">
    <property type="component" value="Unassembled WGS sequence"/>
</dbReference>
<organism evidence="1 2">
    <name type="scientific">Candidatus Amulumruptor caecigallinarius</name>
    <dbReference type="NCBI Taxonomy" id="2109911"/>
    <lineage>
        <taxon>Bacteria</taxon>
        <taxon>Pseudomonadati</taxon>
        <taxon>Bacteroidota</taxon>
        <taxon>Bacteroidia</taxon>
        <taxon>Bacteroidales</taxon>
        <taxon>Muribaculaceae</taxon>
        <taxon>Candidatus Amulumruptor</taxon>
    </lineage>
</organism>
<dbReference type="InterPro" id="IPR011322">
    <property type="entry name" value="N-reg_PII-like_a/b"/>
</dbReference>
<dbReference type="Pfam" id="PF09413">
    <property type="entry name" value="DUF2007"/>
    <property type="match status" value="1"/>
</dbReference>
<protein>
    <submittedName>
        <fullName evidence="1">DUF2007 domain-containing protein</fullName>
    </submittedName>
</protein>
<evidence type="ECO:0000313" key="1">
    <source>
        <dbReference type="EMBL" id="HJE38365.1"/>
    </source>
</evidence>
<sequence>MSEIVLAATFPNIQAAAIAKGMLDAYGIPSFVDNAIMSTVYPIGFNALGEARLMVNASDLERALKLLDEHQDRN</sequence>
<comment type="caution">
    <text evidence="1">The sequence shown here is derived from an EMBL/GenBank/DDBJ whole genome shotgun (WGS) entry which is preliminary data.</text>
</comment>
<name>A0A4Q0U8H0_9BACT</name>
<proteinExistence type="predicted"/>
<reference evidence="1" key="2">
    <citation type="submission" date="2021-09" db="EMBL/GenBank/DDBJ databases">
        <authorList>
            <person name="Gilroy R."/>
        </authorList>
    </citation>
    <scope>NUCLEOTIDE SEQUENCE</scope>
    <source>
        <strain evidence="1">4100</strain>
    </source>
</reference>